<proteinExistence type="predicted"/>
<organism evidence="2 3">
    <name type="scientific">Hymenobacter cellulosilyticus</name>
    <dbReference type="NCBI Taxonomy" id="2932248"/>
    <lineage>
        <taxon>Bacteria</taxon>
        <taxon>Pseudomonadati</taxon>
        <taxon>Bacteroidota</taxon>
        <taxon>Cytophagia</taxon>
        <taxon>Cytophagales</taxon>
        <taxon>Hymenobacteraceae</taxon>
        <taxon>Hymenobacter</taxon>
    </lineage>
</organism>
<dbReference type="AlphaFoldDB" id="A0A8T9Q7X0"/>
<protein>
    <recommendedName>
        <fullName evidence="4">XRE family transcriptional regulator</fullName>
    </recommendedName>
</protein>
<feature type="compositionally biased region" description="Low complexity" evidence="1">
    <location>
        <begin position="127"/>
        <end position="136"/>
    </location>
</feature>
<evidence type="ECO:0008006" key="4">
    <source>
        <dbReference type="Google" id="ProtNLM"/>
    </source>
</evidence>
<evidence type="ECO:0000313" key="2">
    <source>
        <dbReference type="EMBL" id="UOQ71113.1"/>
    </source>
</evidence>
<dbReference type="KEGG" id="hcu:MUN79_20945"/>
<evidence type="ECO:0000256" key="1">
    <source>
        <dbReference type="SAM" id="MobiDB-lite"/>
    </source>
</evidence>
<keyword evidence="3" id="KW-1185">Reference proteome</keyword>
<dbReference type="Proteomes" id="UP000831796">
    <property type="component" value="Chromosome"/>
</dbReference>
<sequence>MVATGTVGQRFTQLIAHLGISKNAFASSLEKTATVIQHIVDERNKPGFDLLCKVFEVYPNVSKDWLLQGTGTMMVSGSSLPVEPSSAAPAPRQVAAKMQSEATVASPQPAAETVPPRPLVAAAVAPEPAPAGAAQPQPQPQPSPVEPTSLAAPSIMPSVVQEAAIEIPVVPPATVNALPFIAPAPTPVPTPAPTQTDTSWQTALYTQQMAHQLAMAELRNQHLQEQQRMMQQMMDLMKQQMFK</sequence>
<dbReference type="RefSeq" id="WP_244674524.1">
    <property type="nucleotide sequence ID" value="NZ_CP095046.1"/>
</dbReference>
<evidence type="ECO:0000313" key="3">
    <source>
        <dbReference type="Proteomes" id="UP000831796"/>
    </source>
</evidence>
<reference evidence="2" key="1">
    <citation type="submission" date="2022-04" db="EMBL/GenBank/DDBJ databases">
        <title>Hymenobacter sp. isolated from the air.</title>
        <authorList>
            <person name="Won M."/>
            <person name="Lee C.-M."/>
            <person name="Woen H.-Y."/>
            <person name="Kwon S.-W."/>
        </authorList>
    </citation>
    <scope>NUCLEOTIDE SEQUENCE</scope>
    <source>
        <strain evidence="2">5116S-3</strain>
    </source>
</reference>
<feature type="region of interest" description="Disordered" evidence="1">
    <location>
        <begin position="127"/>
        <end position="150"/>
    </location>
</feature>
<gene>
    <name evidence="2" type="ORF">MUN79_20945</name>
</gene>
<accession>A0A8T9Q7X0</accession>
<name>A0A8T9Q7X0_9BACT</name>
<dbReference type="EMBL" id="CP095046">
    <property type="protein sequence ID" value="UOQ71113.1"/>
    <property type="molecule type" value="Genomic_DNA"/>
</dbReference>